<evidence type="ECO:0000256" key="1">
    <source>
        <dbReference type="ARBA" id="ARBA00004429"/>
    </source>
</evidence>
<sequence length="638" mass="68505">MKISDLLKKEIMIMDLSAKTKQDAIEEMIAKLKEKDMINDVDTFRKEIMNREELSSTGLGDGIAMPHAKTSAVSTPCVLFARSKEGIDYESLDGQPAYLFFMIAAEDGANNTHIETLANLSRLLLKPNFIEKLKNAKTEDEVLEIVAIGEEENKEKEKKREEKKKEEAKKEGVAEVAQKPLIVAVTACPTGIAHTYMAEDALKEKAEQLGIDIRVETNGSDGAKNVLTSKEIQRAAGVIISADKNVEMARFDGKRMIKTPVSEAIRNPEKLINKILNGEGKLYHSDEKSSGDDEEEKLSIASKIYKDVMNGVSHMLPFVVGGGILIAISFMAEQAFGSNSEIFKFLQEIGGNGAFSFLIPILAGYIAMSVADRPALMPGMVGGLMAVHTGSGFIGGLAAGFIAGYVILLLKKMTAGMPKSLEGVKPMIIFPIFGLLITGAIMYFAVNPVFSGINTSMNNALTNLGTGNAVILGALLAAMMAVDMGGPVNKAAYTFAISVFTSTQQGYLMAAVMAGGMVPPLAIALATSLFKNKFTEKERHSGLTNWILGLTFITEGAIPFAAAEPLKVIASSIIGAAIAGGLTQFWHVNAPAPHGGVLVAFVMEPQHVLFFLLSIAIGTVVSGLIYGFWRKPLELKES</sequence>
<proteinExistence type="predicted"/>
<keyword evidence="11 13" id="KW-0472">Membrane</keyword>
<keyword evidence="8" id="KW-0598">Phosphotransferase system</keyword>
<dbReference type="SUPFAM" id="SSF52794">
    <property type="entry name" value="PTS system IIB component-like"/>
    <property type="match status" value="1"/>
</dbReference>
<evidence type="ECO:0000256" key="5">
    <source>
        <dbReference type="ARBA" id="ARBA00022553"/>
    </source>
</evidence>
<dbReference type="CDD" id="cd05569">
    <property type="entry name" value="PTS_IIB_fructose"/>
    <property type="match status" value="1"/>
</dbReference>
<name>A0A2P7Q315_9FIRM</name>
<evidence type="ECO:0000259" key="15">
    <source>
        <dbReference type="PROSITE" id="PS51099"/>
    </source>
</evidence>
<keyword evidence="18" id="KW-1185">Reference proteome</keyword>
<dbReference type="FunFam" id="3.40.50.2300:FF:000014">
    <property type="entry name" value="PTS system fructose-like transporter subunit IIB"/>
    <property type="match status" value="1"/>
</dbReference>
<comment type="caution">
    <text evidence="17">The sequence shown here is derived from an EMBL/GenBank/DDBJ whole genome shotgun (WGS) entry which is preliminary data.</text>
</comment>
<feature type="transmembrane region" description="Helical" evidence="13">
    <location>
        <begin position="353"/>
        <end position="371"/>
    </location>
</feature>
<dbReference type="Pfam" id="PF02378">
    <property type="entry name" value="PTS_EIIC"/>
    <property type="match status" value="1"/>
</dbReference>
<dbReference type="PROSITE" id="PS51099">
    <property type="entry name" value="PTS_EIIB_TYPE_2"/>
    <property type="match status" value="1"/>
</dbReference>
<dbReference type="Proteomes" id="UP000241434">
    <property type="component" value="Unassembled WGS sequence"/>
</dbReference>
<evidence type="ECO:0000256" key="4">
    <source>
        <dbReference type="ARBA" id="ARBA00022475"/>
    </source>
</evidence>
<evidence type="ECO:0000259" key="14">
    <source>
        <dbReference type="PROSITE" id="PS51094"/>
    </source>
</evidence>
<keyword evidence="9 13" id="KW-0812">Transmembrane</keyword>
<feature type="transmembrane region" description="Helical" evidence="13">
    <location>
        <begin position="608"/>
        <end position="629"/>
    </location>
</feature>
<keyword evidence="4" id="KW-1003">Cell membrane</keyword>
<keyword evidence="3" id="KW-0813">Transport</keyword>
<evidence type="ECO:0000256" key="11">
    <source>
        <dbReference type="ARBA" id="ARBA00023136"/>
    </source>
</evidence>
<dbReference type="NCBIfam" id="TIGR00848">
    <property type="entry name" value="fruA"/>
    <property type="match status" value="1"/>
</dbReference>
<dbReference type="Pfam" id="PF02302">
    <property type="entry name" value="PTS_IIB"/>
    <property type="match status" value="1"/>
</dbReference>
<dbReference type="GO" id="GO:0005737">
    <property type="term" value="C:cytoplasm"/>
    <property type="evidence" value="ECO:0007669"/>
    <property type="project" value="UniProtKB-SubCell"/>
</dbReference>
<dbReference type="EMBL" id="JYGE01000001">
    <property type="protein sequence ID" value="PSJ32337.1"/>
    <property type="molecule type" value="Genomic_DNA"/>
</dbReference>
<dbReference type="PANTHER" id="PTHR30505">
    <property type="entry name" value="FRUCTOSE-LIKE PERMEASE"/>
    <property type="match status" value="1"/>
</dbReference>
<reference evidence="17" key="1">
    <citation type="thesis" date="2015" institute="Rutgers" country="The State University of New Jersey, 14 College Farm Rd., New Brunswick, NJ, USA">
        <title>Ammonia toxicity in bacteria and its implications for treatment of and resource recovery from highly nitrogenous organic wastes.</title>
        <authorList>
            <person name="Luther A.K."/>
        </authorList>
    </citation>
    <scope>NUCLEOTIDE SEQUENCE</scope>
    <source>
        <strain evidence="17">RT-10B</strain>
    </source>
</reference>
<keyword evidence="5" id="KW-0597">Phosphoprotein</keyword>
<feature type="transmembrane region" description="Helical" evidence="13">
    <location>
        <begin position="507"/>
        <end position="530"/>
    </location>
</feature>
<dbReference type="GO" id="GO:0009401">
    <property type="term" value="P:phosphoenolpyruvate-dependent sugar phosphotransferase system"/>
    <property type="evidence" value="ECO:0007669"/>
    <property type="project" value="UniProtKB-KW"/>
</dbReference>
<dbReference type="InterPro" id="IPR006327">
    <property type="entry name" value="PTS_IIC_fruc"/>
</dbReference>
<dbReference type="InterPro" id="IPR013011">
    <property type="entry name" value="PTS_EIIB_2"/>
</dbReference>
<dbReference type="GO" id="GO:0005886">
    <property type="term" value="C:plasma membrane"/>
    <property type="evidence" value="ECO:0007669"/>
    <property type="project" value="UniProtKB-SubCell"/>
</dbReference>
<dbReference type="CDD" id="cd00211">
    <property type="entry name" value="PTS_IIA_fru"/>
    <property type="match status" value="1"/>
</dbReference>
<feature type="transmembrane region" description="Helical" evidence="13">
    <location>
        <begin position="466"/>
        <end position="486"/>
    </location>
</feature>
<keyword evidence="12" id="KW-0175">Coiled coil</keyword>
<dbReference type="NCBIfam" id="TIGR00829">
    <property type="entry name" value="FRU"/>
    <property type="match status" value="1"/>
</dbReference>
<dbReference type="NCBIfam" id="TIGR01427">
    <property type="entry name" value="PTS_IIC_fructo"/>
    <property type="match status" value="1"/>
</dbReference>
<dbReference type="Pfam" id="PF00359">
    <property type="entry name" value="PTS_EIIA_2"/>
    <property type="match status" value="1"/>
</dbReference>
<dbReference type="AlphaFoldDB" id="A0A2P7Q315"/>
<dbReference type="PROSITE" id="PS51094">
    <property type="entry name" value="PTS_EIIA_TYPE_2"/>
    <property type="match status" value="1"/>
</dbReference>
<evidence type="ECO:0000256" key="13">
    <source>
        <dbReference type="SAM" id="Phobius"/>
    </source>
</evidence>
<evidence type="ECO:0000313" key="17">
    <source>
        <dbReference type="EMBL" id="PSJ32337.1"/>
    </source>
</evidence>
<dbReference type="Gene3D" id="3.40.50.2300">
    <property type="match status" value="1"/>
</dbReference>
<accession>A0A2P7Q315</accession>
<evidence type="ECO:0000256" key="2">
    <source>
        <dbReference type="ARBA" id="ARBA00004496"/>
    </source>
</evidence>
<dbReference type="SUPFAM" id="SSF55804">
    <property type="entry name" value="Phoshotransferase/anion transport protein"/>
    <property type="match status" value="1"/>
</dbReference>
<feature type="coiled-coil region" evidence="12">
    <location>
        <begin position="146"/>
        <end position="176"/>
    </location>
</feature>
<dbReference type="Gene3D" id="3.40.930.10">
    <property type="entry name" value="Mannitol-specific EII, Chain A"/>
    <property type="match status" value="1"/>
</dbReference>
<dbReference type="InterPro" id="IPR002178">
    <property type="entry name" value="PTS_EIIA_type-2_dom"/>
</dbReference>
<evidence type="ECO:0000256" key="12">
    <source>
        <dbReference type="SAM" id="Coils"/>
    </source>
</evidence>
<dbReference type="InterPro" id="IPR036095">
    <property type="entry name" value="PTS_EIIB-like_sf"/>
</dbReference>
<dbReference type="GO" id="GO:0022877">
    <property type="term" value="F:protein-N(PI)-phosphohistidine-fructose phosphotransferase system transporter activity"/>
    <property type="evidence" value="ECO:0007669"/>
    <property type="project" value="InterPro"/>
</dbReference>
<dbReference type="PANTHER" id="PTHR30505:SF28">
    <property type="entry name" value="PTS SYSTEM 2-O-ALPHA-MANNOSYL-D-GLYCERATE-SPECIFIC EIIABC COMPONENT"/>
    <property type="match status" value="1"/>
</dbReference>
<dbReference type="PROSITE" id="PS51104">
    <property type="entry name" value="PTS_EIIC_TYPE_2"/>
    <property type="match status" value="1"/>
</dbReference>
<evidence type="ECO:0000259" key="16">
    <source>
        <dbReference type="PROSITE" id="PS51104"/>
    </source>
</evidence>
<evidence type="ECO:0000256" key="3">
    <source>
        <dbReference type="ARBA" id="ARBA00022448"/>
    </source>
</evidence>
<dbReference type="PROSITE" id="PS00372">
    <property type="entry name" value="PTS_EIIA_TYPE_2_HIS"/>
    <property type="match status" value="1"/>
</dbReference>
<dbReference type="GO" id="GO:0005351">
    <property type="term" value="F:carbohydrate:proton symporter activity"/>
    <property type="evidence" value="ECO:0007669"/>
    <property type="project" value="InterPro"/>
</dbReference>
<evidence type="ECO:0000256" key="8">
    <source>
        <dbReference type="ARBA" id="ARBA00022683"/>
    </source>
</evidence>
<evidence type="ECO:0000313" key="18">
    <source>
        <dbReference type="Proteomes" id="UP000241434"/>
    </source>
</evidence>
<gene>
    <name evidence="17" type="ORF">UF10_00815</name>
</gene>
<dbReference type="InterPro" id="IPR003353">
    <property type="entry name" value="PTS_IIB_fruc"/>
</dbReference>
<dbReference type="InterPro" id="IPR050864">
    <property type="entry name" value="Bacterial_PTS_Sugar_Transport"/>
</dbReference>
<evidence type="ECO:0000256" key="7">
    <source>
        <dbReference type="ARBA" id="ARBA00022679"/>
    </source>
</evidence>
<evidence type="ECO:0000256" key="6">
    <source>
        <dbReference type="ARBA" id="ARBA00022597"/>
    </source>
</evidence>
<feature type="transmembrane region" description="Helical" evidence="13">
    <location>
        <begin position="428"/>
        <end position="446"/>
    </location>
</feature>
<keyword evidence="6" id="KW-0762">Sugar transport</keyword>
<feature type="transmembrane region" description="Helical" evidence="13">
    <location>
        <begin position="312"/>
        <end position="332"/>
    </location>
</feature>
<feature type="domain" description="PTS EIIB type-2" evidence="15">
    <location>
        <begin position="182"/>
        <end position="277"/>
    </location>
</feature>
<dbReference type="GO" id="GO:0090563">
    <property type="term" value="F:protein-phosphocysteine-sugar phosphotransferase activity"/>
    <property type="evidence" value="ECO:0007669"/>
    <property type="project" value="TreeGrafter"/>
</dbReference>
<keyword evidence="10 13" id="KW-1133">Transmembrane helix</keyword>
<dbReference type="InterPro" id="IPR013014">
    <property type="entry name" value="PTS_EIIC_2"/>
</dbReference>
<evidence type="ECO:0000256" key="9">
    <source>
        <dbReference type="ARBA" id="ARBA00022692"/>
    </source>
</evidence>
<feature type="transmembrane region" description="Helical" evidence="13">
    <location>
        <begin position="568"/>
        <end position="588"/>
    </location>
</feature>
<dbReference type="RefSeq" id="WP_106775955.1">
    <property type="nucleotide sequence ID" value="NZ_JYGE01000001.1"/>
</dbReference>
<dbReference type="InterPro" id="IPR016152">
    <property type="entry name" value="PTrfase/Anion_transptr"/>
</dbReference>
<feature type="transmembrane region" description="Helical" evidence="13">
    <location>
        <begin position="383"/>
        <end position="408"/>
    </location>
</feature>
<dbReference type="FunFam" id="3.40.930.10:FF:000009">
    <property type="entry name" value="PTS system, fructose specific IIABC component"/>
    <property type="match status" value="1"/>
</dbReference>
<organism evidence="17 18">
    <name type="scientific">Peptostreptococcus russellii</name>
    <dbReference type="NCBI Taxonomy" id="215200"/>
    <lineage>
        <taxon>Bacteria</taxon>
        <taxon>Bacillati</taxon>
        <taxon>Bacillota</taxon>
        <taxon>Clostridia</taxon>
        <taxon>Peptostreptococcales</taxon>
        <taxon>Peptostreptococcaceae</taxon>
        <taxon>Peptostreptococcus</taxon>
    </lineage>
</organism>
<feature type="domain" description="PTS EIIA type-2" evidence="14">
    <location>
        <begin position="5"/>
        <end position="149"/>
    </location>
</feature>
<keyword evidence="7" id="KW-0808">Transferase</keyword>
<protein>
    <submittedName>
        <fullName evidence="17">PTS fructose transporter subunit IIC</fullName>
    </submittedName>
</protein>
<dbReference type="InterPro" id="IPR003501">
    <property type="entry name" value="PTS_EIIB_2/3"/>
</dbReference>
<dbReference type="InterPro" id="IPR004715">
    <property type="entry name" value="PTS_IIA_fruc"/>
</dbReference>
<dbReference type="OrthoDB" id="9782569at2"/>
<comment type="subcellular location">
    <subcellularLocation>
        <location evidence="1">Cell inner membrane</location>
        <topology evidence="1">Multi-pass membrane protein</topology>
    </subcellularLocation>
    <subcellularLocation>
        <location evidence="2">Cytoplasm</location>
    </subcellularLocation>
</comment>
<dbReference type="InterPro" id="IPR003352">
    <property type="entry name" value="PTS_EIIC"/>
</dbReference>
<evidence type="ECO:0000256" key="10">
    <source>
        <dbReference type="ARBA" id="ARBA00022989"/>
    </source>
</evidence>
<feature type="transmembrane region" description="Helical" evidence="13">
    <location>
        <begin position="542"/>
        <end position="561"/>
    </location>
</feature>
<feature type="domain" description="PTS EIIC type-2" evidence="16">
    <location>
        <begin position="304"/>
        <end position="638"/>
    </location>
</feature>